<sequence>MYRRPETLEEIMKIDSLKKVSILGGGTDLVPLIKTGVKDCGSLIDITHIPEFRQIRKTENGWFIGASVTLSSLSENPDIGVLYPALAKAAAKTASPQIRSIGTIGGNILQDRRCMYFNQSAYWRSSLPLCYKTGGTICHQAPASPVCRAIYYSDTAPALCVYHAKALYYKGNLSKSLPVSDFIRQHTVLNGTAEPEDILLEGFLLPFPEQNMKSDFEKISIRNSIDFPVVNFAGSFIPGTQKACLYAGAVAPFPVRLEKTEKALVSPHPDLNSLTATAVEEIRSLSLLIKEPGISPRIKRESFQNIRYLFQDLL</sequence>
<protein>
    <submittedName>
        <fullName evidence="5">FAD binding domain-containing protein</fullName>
    </submittedName>
</protein>
<dbReference type="Gene3D" id="3.30.43.10">
    <property type="entry name" value="Uridine Diphospho-n-acetylenolpyruvylglucosamine Reductase, domain 2"/>
    <property type="match status" value="1"/>
</dbReference>
<dbReference type="Pfam" id="PF00941">
    <property type="entry name" value="FAD_binding_5"/>
    <property type="match status" value="1"/>
</dbReference>
<keyword evidence="1" id="KW-0285">Flavoprotein</keyword>
<dbReference type="GO" id="GO:0016491">
    <property type="term" value="F:oxidoreductase activity"/>
    <property type="evidence" value="ECO:0007669"/>
    <property type="project" value="UniProtKB-KW"/>
</dbReference>
<name>A0A9D2QUY7_9FIRM</name>
<evidence type="ECO:0000259" key="4">
    <source>
        <dbReference type="PROSITE" id="PS51387"/>
    </source>
</evidence>
<evidence type="ECO:0000313" key="5">
    <source>
        <dbReference type="EMBL" id="HJD30124.1"/>
    </source>
</evidence>
<dbReference type="Gene3D" id="3.30.465.10">
    <property type="match status" value="1"/>
</dbReference>
<reference evidence="5" key="2">
    <citation type="submission" date="2021-04" db="EMBL/GenBank/DDBJ databases">
        <authorList>
            <person name="Gilroy R."/>
        </authorList>
    </citation>
    <scope>NUCLEOTIDE SEQUENCE</scope>
    <source>
        <strain evidence="5">ChiBcec6-4105</strain>
    </source>
</reference>
<organism evidence="5 6">
    <name type="scientific">Candidatus Blautia avicola</name>
    <dbReference type="NCBI Taxonomy" id="2838483"/>
    <lineage>
        <taxon>Bacteria</taxon>
        <taxon>Bacillati</taxon>
        <taxon>Bacillota</taxon>
        <taxon>Clostridia</taxon>
        <taxon>Lachnospirales</taxon>
        <taxon>Lachnospiraceae</taxon>
        <taxon>Blautia</taxon>
    </lineage>
</organism>
<dbReference type="InterPro" id="IPR036318">
    <property type="entry name" value="FAD-bd_PCMH-like_sf"/>
</dbReference>
<dbReference type="SUPFAM" id="SSF55447">
    <property type="entry name" value="CO dehydrogenase flavoprotein C-terminal domain-like"/>
    <property type="match status" value="1"/>
</dbReference>
<dbReference type="PANTHER" id="PTHR42659:SF2">
    <property type="entry name" value="XANTHINE DEHYDROGENASE SUBUNIT C-RELATED"/>
    <property type="match status" value="1"/>
</dbReference>
<dbReference type="AlphaFoldDB" id="A0A9D2QUY7"/>
<evidence type="ECO:0000313" key="6">
    <source>
        <dbReference type="Proteomes" id="UP000823892"/>
    </source>
</evidence>
<dbReference type="InterPro" id="IPR016167">
    <property type="entry name" value="FAD-bd_PCMH_sub1"/>
</dbReference>
<dbReference type="InterPro" id="IPR051312">
    <property type="entry name" value="Diverse_Substr_Oxidored"/>
</dbReference>
<dbReference type="GO" id="GO:0071949">
    <property type="term" value="F:FAD binding"/>
    <property type="evidence" value="ECO:0007669"/>
    <property type="project" value="InterPro"/>
</dbReference>
<dbReference type="InterPro" id="IPR016169">
    <property type="entry name" value="FAD-bd_PCMH_sub2"/>
</dbReference>
<keyword evidence="2" id="KW-0274">FAD</keyword>
<dbReference type="SUPFAM" id="SSF56176">
    <property type="entry name" value="FAD-binding/transporter-associated domain-like"/>
    <property type="match status" value="1"/>
</dbReference>
<comment type="caution">
    <text evidence="5">The sequence shown here is derived from an EMBL/GenBank/DDBJ whole genome shotgun (WGS) entry which is preliminary data.</text>
</comment>
<dbReference type="InterPro" id="IPR016166">
    <property type="entry name" value="FAD-bd_PCMH"/>
</dbReference>
<dbReference type="InterPro" id="IPR002346">
    <property type="entry name" value="Mopterin_DH_FAD-bd"/>
</dbReference>
<dbReference type="PROSITE" id="PS51387">
    <property type="entry name" value="FAD_PCMH"/>
    <property type="match status" value="1"/>
</dbReference>
<dbReference type="EMBL" id="DWUY01000310">
    <property type="protein sequence ID" value="HJD30124.1"/>
    <property type="molecule type" value="Genomic_DNA"/>
</dbReference>
<dbReference type="Gene3D" id="3.30.390.50">
    <property type="entry name" value="CO dehydrogenase flavoprotein, C-terminal domain"/>
    <property type="match status" value="1"/>
</dbReference>
<dbReference type="InterPro" id="IPR036683">
    <property type="entry name" value="CO_DH_flav_C_dom_sf"/>
</dbReference>
<evidence type="ECO:0000256" key="1">
    <source>
        <dbReference type="ARBA" id="ARBA00022630"/>
    </source>
</evidence>
<evidence type="ECO:0000256" key="3">
    <source>
        <dbReference type="ARBA" id="ARBA00023002"/>
    </source>
</evidence>
<dbReference type="Proteomes" id="UP000823892">
    <property type="component" value="Unassembled WGS sequence"/>
</dbReference>
<accession>A0A9D2QUY7</accession>
<feature type="domain" description="FAD-binding PCMH-type" evidence="4">
    <location>
        <begin position="1"/>
        <end position="210"/>
    </location>
</feature>
<dbReference type="PANTHER" id="PTHR42659">
    <property type="entry name" value="XANTHINE DEHYDROGENASE SUBUNIT C-RELATED"/>
    <property type="match status" value="1"/>
</dbReference>
<reference evidence="5" key="1">
    <citation type="journal article" date="2021" name="PeerJ">
        <title>Extensive microbial diversity within the chicken gut microbiome revealed by metagenomics and culture.</title>
        <authorList>
            <person name="Gilroy R."/>
            <person name="Ravi A."/>
            <person name="Getino M."/>
            <person name="Pursley I."/>
            <person name="Horton D.L."/>
            <person name="Alikhan N.F."/>
            <person name="Baker D."/>
            <person name="Gharbi K."/>
            <person name="Hall N."/>
            <person name="Watson M."/>
            <person name="Adriaenssens E.M."/>
            <person name="Foster-Nyarko E."/>
            <person name="Jarju S."/>
            <person name="Secka A."/>
            <person name="Antonio M."/>
            <person name="Oren A."/>
            <person name="Chaudhuri R.R."/>
            <person name="La Ragione R."/>
            <person name="Hildebrand F."/>
            <person name="Pallen M.J."/>
        </authorList>
    </citation>
    <scope>NUCLEOTIDE SEQUENCE</scope>
    <source>
        <strain evidence="5">ChiBcec6-4105</strain>
    </source>
</reference>
<keyword evidence="3" id="KW-0560">Oxidoreductase</keyword>
<gene>
    <name evidence="5" type="ORF">H9914_14200</name>
</gene>
<proteinExistence type="predicted"/>
<evidence type="ECO:0000256" key="2">
    <source>
        <dbReference type="ARBA" id="ARBA00022827"/>
    </source>
</evidence>